<comment type="caution">
    <text evidence="1">The sequence shown here is derived from an EMBL/GenBank/DDBJ whole genome shotgun (WGS) entry which is preliminary data.</text>
</comment>
<dbReference type="EMBL" id="PVTY01000005">
    <property type="protein sequence ID" value="PRZ17560.1"/>
    <property type="molecule type" value="Genomic_DNA"/>
</dbReference>
<protein>
    <submittedName>
        <fullName evidence="1">PaiB family negative transcriptional regulator</fullName>
    </submittedName>
</protein>
<dbReference type="PIRSF" id="PIRSF010372">
    <property type="entry name" value="PaiB"/>
    <property type="match status" value="1"/>
</dbReference>
<dbReference type="Proteomes" id="UP000238217">
    <property type="component" value="Unassembled WGS sequence"/>
</dbReference>
<dbReference type="InterPro" id="IPR012349">
    <property type="entry name" value="Split_barrel_FMN-bd"/>
</dbReference>
<sequence length="238" mass="26154">MRHNPDYALEDLEAIKDLITAHPWCTFVGHTPAGLVASHYPVILEEQADDDDALVLLSHVGRPDEAKLGLGGAGGSEPSELLAIIQGPHGYISPSWYGYRPNVPTWNFAAAHLYGVPEVLSDAENLEVLHRLVAHFEIPLPDPHLLDATDENSDYARRIVRGTVGFRLRVTRFEAKEKMSQDKPMESVRQIIEELRGDGPYADPALADRMARVNAAGLDDLALKDPALKNSSPKEAAR</sequence>
<keyword evidence="2" id="KW-1185">Reference proteome</keyword>
<dbReference type="RefSeq" id="WP_106122450.1">
    <property type="nucleotide sequence ID" value="NZ_PVTY01000005.1"/>
</dbReference>
<dbReference type="Gene3D" id="2.30.110.10">
    <property type="entry name" value="Electron Transport, Fmn-binding Protein, Chain A"/>
    <property type="match status" value="1"/>
</dbReference>
<dbReference type="PANTHER" id="PTHR35802">
    <property type="entry name" value="PROTEASE SYNTHASE AND SPORULATION PROTEIN PAI 2"/>
    <property type="match status" value="1"/>
</dbReference>
<dbReference type="PANTHER" id="PTHR35802:SF1">
    <property type="entry name" value="PROTEASE SYNTHASE AND SPORULATION PROTEIN PAI 2"/>
    <property type="match status" value="1"/>
</dbReference>
<dbReference type="OrthoDB" id="9794948at2"/>
<dbReference type="SUPFAM" id="SSF50475">
    <property type="entry name" value="FMN-binding split barrel"/>
    <property type="match status" value="1"/>
</dbReference>
<reference evidence="1 2" key="1">
    <citation type="submission" date="2018-03" db="EMBL/GenBank/DDBJ databases">
        <title>Comparative analysis of microorganisms from saline springs in Andes Mountain Range, Colombia.</title>
        <authorList>
            <person name="Rubin E."/>
        </authorList>
    </citation>
    <scope>NUCLEOTIDE SEQUENCE [LARGE SCALE GENOMIC DNA]</scope>
    <source>
        <strain evidence="1 2">CG 35</strain>
    </source>
</reference>
<name>A0A2T0YQ96_9MICC</name>
<organism evidence="1 2">
    <name type="scientific">Nesterenkonia sandarakina</name>
    <dbReference type="NCBI Taxonomy" id="272918"/>
    <lineage>
        <taxon>Bacteria</taxon>
        <taxon>Bacillati</taxon>
        <taxon>Actinomycetota</taxon>
        <taxon>Actinomycetes</taxon>
        <taxon>Micrococcales</taxon>
        <taxon>Micrococcaceae</taxon>
        <taxon>Nesterenkonia</taxon>
    </lineage>
</organism>
<evidence type="ECO:0000313" key="1">
    <source>
        <dbReference type="EMBL" id="PRZ17560.1"/>
    </source>
</evidence>
<proteinExistence type="predicted"/>
<gene>
    <name evidence="1" type="ORF">BCL67_105106</name>
</gene>
<dbReference type="Pfam" id="PF04299">
    <property type="entry name" value="FMN_bind_2"/>
    <property type="match status" value="1"/>
</dbReference>
<evidence type="ECO:0000313" key="2">
    <source>
        <dbReference type="Proteomes" id="UP000238217"/>
    </source>
</evidence>
<dbReference type="InterPro" id="IPR007396">
    <property type="entry name" value="TR_PAI2-type"/>
</dbReference>
<dbReference type="AlphaFoldDB" id="A0A2T0YQ96"/>
<accession>A0A2T0YQ96</accession>